<dbReference type="Pfam" id="PF01546">
    <property type="entry name" value="Peptidase_M20"/>
    <property type="match status" value="1"/>
</dbReference>
<keyword evidence="1" id="KW-0378">Hydrolase</keyword>
<dbReference type="SUPFAM" id="SSF53187">
    <property type="entry name" value="Zn-dependent exopeptidases"/>
    <property type="match status" value="1"/>
</dbReference>
<evidence type="ECO:0000313" key="2">
    <source>
        <dbReference type="Proteomes" id="UP000265581"/>
    </source>
</evidence>
<dbReference type="InterPro" id="IPR050072">
    <property type="entry name" value="Peptidase_M20A"/>
</dbReference>
<name>A0A371PDL1_9ACTN</name>
<dbReference type="InterPro" id="IPR002933">
    <property type="entry name" value="Peptidase_M20"/>
</dbReference>
<gene>
    <name evidence="1" type="ORF">DX116_04870</name>
</gene>
<evidence type="ECO:0000313" key="1">
    <source>
        <dbReference type="EMBL" id="REK74021.1"/>
    </source>
</evidence>
<dbReference type="PANTHER" id="PTHR43808">
    <property type="entry name" value="ACETYLORNITHINE DEACETYLASE"/>
    <property type="match status" value="1"/>
</dbReference>
<dbReference type="GO" id="GO:0006526">
    <property type="term" value="P:L-arginine biosynthetic process"/>
    <property type="evidence" value="ECO:0007669"/>
    <property type="project" value="TreeGrafter"/>
</dbReference>
<keyword evidence="2" id="KW-1185">Reference proteome</keyword>
<sequence>MPLPLPLDIASLTMGLVNIGSASGDEGPIADSIEQALRTQPHLTVERFGGTVVARTALGHPERVLLAGHLDTVAGAGDPVAYVEMGKLFGLGACDMKGGLAAMLKAATLGTYGRDATFVFHDGGEAADGPSGLDRLAEQRPDLLEADLAIVLEPTDARVEFADGDLDTPAVAELLALVEPEPVRAAGRSGAARLERLGLTALTFGPGDPRLAHTEHEHVPTAQLAACEHVVRELLRA</sequence>
<dbReference type="GO" id="GO:0008777">
    <property type="term" value="F:acetylornithine deacetylase activity"/>
    <property type="evidence" value="ECO:0007669"/>
    <property type="project" value="TreeGrafter"/>
</dbReference>
<comment type="caution">
    <text evidence="1">The sequence shown here is derived from an EMBL/GenBank/DDBJ whole genome shotgun (WGS) entry which is preliminary data.</text>
</comment>
<dbReference type="AlphaFoldDB" id="A0A371PDL1"/>
<dbReference type="PANTHER" id="PTHR43808:SF31">
    <property type="entry name" value="N-ACETYL-L-CITRULLINE DEACETYLASE"/>
    <property type="match status" value="1"/>
</dbReference>
<dbReference type="Gene3D" id="3.40.630.10">
    <property type="entry name" value="Zn peptidases"/>
    <property type="match status" value="1"/>
</dbReference>
<proteinExistence type="predicted"/>
<dbReference type="EMBL" id="QUBR01000001">
    <property type="protein sequence ID" value="REK74021.1"/>
    <property type="molecule type" value="Genomic_DNA"/>
</dbReference>
<reference evidence="1 2" key="1">
    <citation type="submission" date="2018-08" db="EMBL/GenBank/DDBJ databases">
        <title>Aeromicrobium sp. M2KJ-4, whole genome shotgun sequence.</title>
        <authorList>
            <person name="Tuo L."/>
        </authorList>
    </citation>
    <scope>NUCLEOTIDE SEQUENCE [LARGE SCALE GENOMIC DNA]</scope>
    <source>
        <strain evidence="1 2">M2KJ-4</strain>
    </source>
</reference>
<dbReference type="Proteomes" id="UP000265581">
    <property type="component" value="Unassembled WGS sequence"/>
</dbReference>
<protein>
    <submittedName>
        <fullName evidence="1">M20/M25/M40 family metallo-hydrolase</fullName>
    </submittedName>
</protein>
<organism evidence="1 2">
    <name type="scientific">Aeromicrobium endophyticum</name>
    <dbReference type="NCBI Taxonomy" id="2292704"/>
    <lineage>
        <taxon>Bacteria</taxon>
        <taxon>Bacillati</taxon>
        <taxon>Actinomycetota</taxon>
        <taxon>Actinomycetes</taxon>
        <taxon>Propionibacteriales</taxon>
        <taxon>Nocardioidaceae</taxon>
        <taxon>Aeromicrobium</taxon>
    </lineage>
</organism>
<accession>A0A371PDL1</accession>
<dbReference type="OrthoDB" id="9809784at2"/>